<evidence type="ECO:0000313" key="1">
    <source>
        <dbReference type="EMBL" id="KUF77749.1"/>
    </source>
</evidence>
<evidence type="ECO:0000313" key="2">
    <source>
        <dbReference type="Proteomes" id="UP000052943"/>
    </source>
</evidence>
<protein>
    <submittedName>
        <fullName evidence="1">Uncharacterized protein</fullName>
    </submittedName>
</protein>
<organism evidence="1 2">
    <name type="scientific">Phytophthora nicotianae</name>
    <name type="common">Potato buckeye rot agent</name>
    <name type="synonym">Phytophthora parasitica</name>
    <dbReference type="NCBI Taxonomy" id="4792"/>
    <lineage>
        <taxon>Eukaryota</taxon>
        <taxon>Sar</taxon>
        <taxon>Stramenopiles</taxon>
        <taxon>Oomycota</taxon>
        <taxon>Peronosporomycetes</taxon>
        <taxon>Peronosporales</taxon>
        <taxon>Peronosporaceae</taxon>
        <taxon>Phytophthora</taxon>
    </lineage>
</organism>
<reference evidence="1 2" key="1">
    <citation type="submission" date="2015-11" db="EMBL/GenBank/DDBJ databases">
        <title>Genomes and virulence difference between two physiological races of Phytophthora nicotianae.</title>
        <authorList>
            <person name="Liu H."/>
            <person name="Ma X."/>
            <person name="Yu H."/>
            <person name="Fang D."/>
            <person name="Li Y."/>
            <person name="Wang X."/>
            <person name="Wang W."/>
            <person name="Dong Y."/>
            <person name="Xiao B."/>
        </authorList>
    </citation>
    <scope>NUCLEOTIDE SEQUENCE [LARGE SCALE GENOMIC DNA]</scope>
    <source>
        <strain evidence="2">race 0</strain>
    </source>
</reference>
<dbReference type="OrthoDB" id="128901at2759"/>
<proteinExistence type="predicted"/>
<sequence>MPSLPFKNDYQTGGTDYVRECYAEYYHTMKTMLFDGRKCITISGTPGIGKSVFYGYFFQRFREDEGGTSQVDLFEIKDLPPVAVTRGSYHWMKFRKFESIDEFYFPRMESNSTQATAQDVITWNAENRLILFQMSISKVYPVNVSEIMSVFEKLGLLEAVKSNPNLVALLFVAPKAVVGTYERQDIIPKATDDRPVNCLSGIGLMTAKVLAQLKTNQIPEKKKHDTTSSIAEPREHARHKSYSEAMVKITQYVWSFSSDD</sequence>
<name>A0A0W8C100_PHYNI</name>
<accession>A0A0W8C100</accession>
<dbReference type="Proteomes" id="UP000052943">
    <property type="component" value="Unassembled WGS sequence"/>
</dbReference>
<dbReference type="AlphaFoldDB" id="A0A0W8C100"/>
<gene>
    <name evidence="1" type="ORF">AM587_10002807</name>
</gene>
<dbReference type="EMBL" id="LNFO01005510">
    <property type="protein sequence ID" value="KUF77749.1"/>
    <property type="molecule type" value="Genomic_DNA"/>
</dbReference>
<comment type="caution">
    <text evidence="1">The sequence shown here is derived from an EMBL/GenBank/DDBJ whole genome shotgun (WGS) entry which is preliminary data.</text>
</comment>